<keyword evidence="1" id="KW-0812">Transmembrane</keyword>
<evidence type="ECO:0000313" key="2">
    <source>
        <dbReference type="EMBL" id="SEO72477.1"/>
    </source>
</evidence>
<dbReference type="Proteomes" id="UP000198942">
    <property type="component" value="Unassembled WGS sequence"/>
</dbReference>
<protein>
    <submittedName>
        <fullName evidence="2">Uncharacterized protein</fullName>
    </submittedName>
</protein>
<reference evidence="3" key="1">
    <citation type="submission" date="2016-10" db="EMBL/GenBank/DDBJ databases">
        <authorList>
            <person name="Varghese N."/>
            <person name="Submissions S."/>
        </authorList>
    </citation>
    <scope>NUCLEOTIDE SEQUENCE [LARGE SCALE GENOMIC DNA]</scope>
    <source>
        <strain evidence="3">Gh-48</strain>
    </source>
</reference>
<name>A0A1H8S1Q9_9SPHI</name>
<dbReference type="EMBL" id="FOCL01000011">
    <property type="protein sequence ID" value="SEO72477.1"/>
    <property type="molecule type" value="Genomic_DNA"/>
</dbReference>
<dbReference type="RefSeq" id="WP_091218213.1">
    <property type="nucleotide sequence ID" value="NZ_FOCL01000011.1"/>
</dbReference>
<proteinExistence type="predicted"/>
<evidence type="ECO:0000256" key="1">
    <source>
        <dbReference type="SAM" id="Phobius"/>
    </source>
</evidence>
<dbReference type="OrthoDB" id="799270at2"/>
<dbReference type="STRING" id="551995.SAMN05192574_111130"/>
<accession>A0A1H8S1Q9</accession>
<keyword evidence="1" id="KW-0472">Membrane</keyword>
<keyword evidence="1" id="KW-1133">Transmembrane helix</keyword>
<evidence type="ECO:0000313" key="3">
    <source>
        <dbReference type="Proteomes" id="UP000198942"/>
    </source>
</evidence>
<organism evidence="2 3">
    <name type="scientific">Mucilaginibacter gossypiicola</name>
    <dbReference type="NCBI Taxonomy" id="551995"/>
    <lineage>
        <taxon>Bacteria</taxon>
        <taxon>Pseudomonadati</taxon>
        <taxon>Bacteroidota</taxon>
        <taxon>Sphingobacteriia</taxon>
        <taxon>Sphingobacteriales</taxon>
        <taxon>Sphingobacteriaceae</taxon>
        <taxon>Mucilaginibacter</taxon>
    </lineage>
</organism>
<feature type="transmembrane region" description="Helical" evidence="1">
    <location>
        <begin position="88"/>
        <end position="111"/>
    </location>
</feature>
<dbReference type="AlphaFoldDB" id="A0A1H8S1Q9"/>
<gene>
    <name evidence="2" type="ORF">SAMN05192574_111130</name>
</gene>
<feature type="transmembrane region" description="Helical" evidence="1">
    <location>
        <begin position="131"/>
        <end position="150"/>
    </location>
</feature>
<keyword evidence="3" id="KW-1185">Reference proteome</keyword>
<sequence>MKFDFKTYLKHTYKTQLVYLAVIVALYIYDNGNLIFLLFFPFSFIQGYYRYQYKLTQAEKLKAKGLTEEDIENISFVKKWEHARKRGIWNYCIIDGGFIAGLALSIISSMIWFTLSGKTDLHTLLAEPGDMFAFIGYNYIIGAGIAVIIFRMKWKYNEKRFIRLTDPLANNYFAKDYQDI</sequence>